<name>A0A226ENI2_FOLCA</name>
<evidence type="ECO:0000256" key="7">
    <source>
        <dbReference type="ARBA" id="ARBA00022989"/>
    </source>
</evidence>
<dbReference type="OMA" id="WMWLILF"/>
<dbReference type="AlphaFoldDB" id="A0A226ENI2"/>
<evidence type="ECO:0000256" key="5">
    <source>
        <dbReference type="ARBA" id="ARBA00022692"/>
    </source>
</evidence>
<dbReference type="SUPFAM" id="SSF69593">
    <property type="entry name" value="Glycerol-3-phosphate (1)-acyltransferase"/>
    <property type="match status" value="1"/>
</dbReference>
<dbReference type="EC" id="2.3.1.-" evidence="11"/>
<sequence>MVSSTSTNGVSKGCATKKLNRQVFASKTWTIELRKPHKVLGVEFAPINIPLERRKQTLAVLTWTALFFFSGPGGPVILVYTFFFTRLWPLSLLYAIWIVYDRNTCNVGSRKNGTITKFFKNWVLWKYYVRYFPIKLVKTAELDPKRNYLLASHPHGILASGTFASFSTEANKVSTVFPNIQFNMLTLPLNFYLPIYRELCLGHGLCSAKKESMNYLLSHPDGGRGAVLVPGGAQESLESHPGKYVVQLKKRKGFVKVALQNGSPLVPIYCFGENDIYDQVNNPDGSLLRGFQNKVMELFTFAPLFFTGRGIFQYNYGILPRRHPIFVVVGAPIDVEKVESPTNDQIDSLHSKYMQALQNLFDKHKSEFAHSDAQLKII</sequence>
<keyword evidence="10 12" id="KW-0012">Acyltransferase</keyword>
<evidence type="ECO:0000256" key="3">
    <source>
        <dbReference type="ARBA" id="ARBA00022516"/>
    </source>
</evidence>
<keyword evidence="9 11" id="KW-0472">Membrane</keyword>
<dbReference type="Proteomes" id="UP000198287">
    <property type="component" value="Unassembled WGS sequence"/>
</dbReference>
<dbReference type="EMBL" id="LNIX01000003">
    <property type="protein sequence ID" value="OXA58850.1"/>
    <property type="molecule type" value="Genomic_DNA"/>
</dbReference>
<evidence type="ECO:0000313" key="12">
    <source>
        <dbReference type="EMBL" id="OXA58850.1"/>
    </source>
</evidence>
<dbReference type="OrthoDB" id="264532at2759"/>
<proteinExistence type="inferred from homology"/>
<evidence type="ECO:0000256" key="4">
    <source>
        <dbReference type="ARBA" id="ARBA00022679"/>
    </source>
</evidence>
<keyword evidence="4 11" id="KW-0808">Transferase</keyword>
<keyword evidence="13" id="KW-1185">Reference proteome</keyword>
<keyword evidence="8" id="KW-0443">Lipid metabolism</keyword>
<dbReference type="InterPro" id="IPR007130">
    <property type="entry name" value="DAGAT"/>
</dbReference>
<comment type="caution">
    <text evidence="12">The sequence shown here is derived from an EMBL/GenBank/DDBJ whole genome shotgun (WGS) entry which is preliminary data.</text>
</comment>
<dbReference type="GO" id="GO:0004144">
    <property type="term" value="F:diacylglycerol O-acyltransferase activity"/>
    <property type="evidence" value="ECO:0007669"/>
    <property type="project" value="TreeGrafter"/>
</dbReference>
<keyword evidence="5 11" id="KW-0812">Transmembrane</keyword>
<protein>
    <recommendedName>
        <fullName evidence="11">Acyltransferase</fullName>
        <ecNumber evidence="11">2.3.1.-</ecNumber>
    </recommendedName>
</protein>
<evidence type="ECO:0000256" key="11">
    <source>
        <dbReference type="RuleBase" id="RU367023"/>
    </source>
</evidence>
<dbReference type="GO" id="GO:0005789">
    <property type="term" value="C:endoplasmic reticulum membrane"/>
    <property type="evidence" value="ECO:0007669"/>
    <property type="project" value="UniProtKB-SubCell"/>
</dbReference>
<comment type="subcellular location">
    <subcellularLocation>
        <location evidence="1 11">Endoplasmic reticulum membrane</location>
        <topology evidence="1 11">Multi-pass membrane protein</topology>
    </subcellularLocation>
</comment>
<dbReference type="PANTHER" id="PTHR12317">
    <property type="entry name" value="DIACYLGLYCEROL O-ACYLTRANSFERASE"/>
    <property type="match status" value="1"/>
</dbReference>
<dbReference type="CDD" id="cd07987">
    <property type="entry name" value="LPLAT_MGAT-like"/>
    <property type="match status" value="1"/>
</dbReference>
<dbReference type="GO" id="GO:0019432">
    <property type="term" value="P:triglyceride biosynthetic process"/>
    <property type="evidence" value="ECO:0007669"/>
    <property type="project" value="TreeGrafter"/>
</dbReference>
<evidence type="ECO:0000256" key="9">
    <source>
        <dbReference type="ARBA" id="ARBA00023136"/>
    </source>
</evidence>
<evidence type="ECO:0000256" key="8">
    <source>
        <dbReference type="ARBA" id="ARBA00023098"/>
    </source>
</evidence>
<dbReference type="STRING" id="158441.A0A226ENI2"/>
<keyword evidence="6 11" id="KW-0256">Endoplasmic reticulum</keyword>
<accession>A0A226ENI2</accession>
<gene>
    <name evidence="12" type="ORF">Fcan01_07812</name>
</gene>
<comment type="caution">
    <text evidence="11">Lacks conserved residue(s) required for the propagation of feature annotation.</text>
</comment>
<dbReference type="PANTHER" id="PTHR12317:SF79">
    <property type="entry name" value="ACYLTRANSFERASE"/>
    <property type="match status" value="1"/>
</dbReference>
<evidence type="ECO:0000256" key="1">
    <source>
        <dbReference type="ARBA" id="ARBA00004477"/>
    </source>
</evidence>
<evidence type="ECO:0000313" key="13">
    <source>
        <dbReference type="Proteomes" id="UP000198287"/>
    </source>
</evidence>
<keyword evidence="3" id="KW-0444">Lipid biosynthesis</keyword>
<evidence type="ECO:0000256" key="6">
    <source>
        <dbReference type="ARBA" id="ARBA00022824"/>
    </source>
</evidence>
<evidence type="ECO:0000256" key="10">
    <source>
        <dbReference type="ARBA" id="ARBA00023315"/>
    </source>
</evidence>
<reference evidence="12 13" key="1">
    <citation type="submission" date="2015-12" db="EMBL/GenBank/DDBJ databases">
        <title>The genome of Folsomia candida.</title>
        <authorList>
            <person name="Faddeeva A."/>
            <person name="Derks M.F."/>
            <person name="Anvar Y."/>
            <person name="Smit S."/>
            <person name="Van Straalen N."/>
            <person name="Roelofs D."/>
        </authorList>
    </citation>
    <scope>NUCLEOTIDE SEQUENCE [LARGE SCALE GENOMIC DNA]</scope>
    <source>
        <strain evidence="12 13">VU population</strain>
        <tissue evidence="12">Whole body</tissue>
    </source>
</reference>
<dbReference type="Pfam" id="PF03982">
    <property type="entry name" value="DAGAT"/>
    <property type="match status" value="1"/>
</dbReference>
<keyword evidence="7 11" id="KW-1133">Transmembrane helix</keyword>
<organism evidence="12 13">
    <name type="scientific">Folsomia candida</name>
    <name type="common">Springtail</name>
    <dbReference type="NCBI Taxonomy" id="158441"/>
    <lineage>
        <taxon>Eukaryota</taxon>
        <taxon>Metazoa</taxon>
        <taxon>Ecdysozoa</taxon>
        <taxon>Arthropoda</taxon>
        <taxon>Hexapoda</taxon>
        <taxon>Collembola</taxon>
        <taxon>Entomobryomorpha</taxon>
        <taxon>Isotomoidea</taxon>
        <taxon>Isotomidae</taxon>
        <taxon>Proisotominae</taxon>
        <taxon>Folsomia</taxon>
    </lineage>
</organism>
<comment type="similarity">
    <text evidence="2 11">Belongs to the diacylglycerol acyltransferase family.</text>
</comment>
<evidence type="ECO:0000256" key="2">
    <source>
        <dbReference type="ARBA" id="ARBA00005420"/>
    </source>
</evidence>
<feature type="transmembrane region" description="Helical" evidence="11">
    <location>
        <begin position="58"/>
        <end position="77"/>
    </location>
</feature>